<evidence type="ECO:0000313" key="2">
    <source>
        <dbReference type="Proteomes" id="UP001300692"/>
    </source>
</evidence>
<name>A0ABT3CZV9_9BACT</name>
<gene>
    <name evidence="1" type="ORF">N7U62_21380</name>
</gene>
<evidence type="ECO:0008006" key="3">
    <source>
        <dbReference type="Google" id="ProtNLM"/>
    </source>
</evidence>
<keyword evidence="2" id="KW-1185">Reference proteome</keyword>
<evidence type="ECO:0000313" key="1">
    <source>
        <dbReference type="EMBL" id="MCV9389232.1"/>
    </source>
</evidence>
<accession>A0ABT3CZV9</accession>
<dbReference type="RefSeq" id="WP_264140155.1">
    <property type="nucleotide sequence ID" value="NZ_JAOYOD010000001.1"/>
</dbReference>
<protein>
    <recommendedName>
        <fullName evidence="3">Addiction module component</fullName>
    </recommendedName>
</protein>
<organism evidence="1 2">
    <name type="scientific">Reichenbachiella ulvae</name>
    <dbReference type="NCBI Taxonomy" id="2980104"/>
    <lineage>
        <taxon>Bacteria</taxon>
        <taxon>Pseudomonadati</taxon>
        <taxon>Bacteroidota</taxon>
        <taxon>Cytophagia</taxon>
        <taxon>Cytophagales</taxon>
        <taxon>Reichenbachiellaceae</taxon>
        <taxon>Reichenbachiella</taxon>
    </lineage>
</organism>
<proteinExistence type="predicted"/>
<dbReference type="Proteomes" id="UP001300692">
    <property type="component" value="Unassembled WGS sequence"/>
</dbReference>
<sequence length="83" mass="9769">MNLESEKEFIKSEIDKLDDAQLVEAIKNLLSLGKAKTYENKLRPFTKEEFLKRNSYSQEAIRDNQLITQEEAQEYFKSKHAQS</sequence>
<comment type="caution">
    <text evidence="1">The sequence shown here is derived from an EMBL/GenBank/DDBJ whole genome shotgun (WGS) entry which is preliminary data.</text>
</comment>
<dbReference type="EMBL" id="JAOYOD010000001">
    <property type="protein sequence ID" value="MCV9389232.1"/>
    <property type="molecule type" value="Genomic_DNA"/>
</dbReference>
<reference evidence="1 2" key="1">
    <citation type="submission" date="2022-10" db="EMBL/GenBank/DDBJ databases">
        <title>Comparative genomics and taxonomic characterization of three novel marine species of genus Reichenbachiella exhibiting antioxidant and polysaccharide degradation activities.</title>
        <authorList>
            <person name="Muhammad N."/>
            <person name="Lee Y.-J."/>
            <person name="Ko J."/>
            <person name="Kim S.-G."/>
        </authorList>
    </citation>
    <scope>NUCLEOTIDE SEQUENCE [LARGE SCALE GENOMIC DNA]</scope>
    <source>
        <strain evidence="1 2">ABR2-5</strain>
    </source>
</reference>